<organism evidence="1 2">
    <name type="scientific">Microvirga splendida</name>
    <dbReference type="NCBI Taxonomy" id="2795727"/>
    <lineage>
        <taxon>Bacteria</taxon>
        <taxon>Pseudomonadati</taxon>
        <taxon>Pseudomonadota</taxon>
        <taxon>Alphaproteobacteria</taxon>
        <taxon>Hyphomicrobiales</taxon>
        <taxon>Methylobacteriaceae</taxon>
        <taxon>Microvirga</taxon>
    </lineage>
</organism>
<comment type="caution">
    <text evidence="1">The sequence shown here is derived from an EMBL/GenBank/DDBJ whole genome shotgun (WGS) entry which is preliminary data.</text>
</comment>
<dbReference type="Proteomes" id="UP000620670">
    <property type="component" value="Unassembled WGS sequence"/>
</dbReference>
<name>A0ABS0Y4F2_9HYPH</name>
<protein>
    <submittedName>
        <fullName evidence="1">Baseplate J/gp47 family protein</fullName>
    </submittedName>
</protein>
<dbReference type="EMBL" id="JAELXT010000021">
    <property type="protein sequence ID" value="MBJ6127196.1"/>
    <property type="molecule type" value="Genomic_DNA"/>
</dbReference>
<evidence type="ECO:0000313" key="1">
    <source>
        <dbReference type="EMBL" id="MBJ6127196.1"/>
    </source>
</evidence>
<dbReference type="RefSeq" id="WP_199050424.1">
    <property type="nucleotide sequence ID" value="NZ_JAELXT010000021.1"/>
</dbReference>
<reference evidence="2" key="1">
    <citation type="submission" date="2020-12" db="EMBL/GenBank/DDBJ databases">
        <title>Hymenobacter sp.</title>
        <authorList>
            <person name="Kim M.K."/>
        </authorList>
    </citation>
    <scope>NUCLEOTIDE SEQUENCE [LARGE SCALE GENOMIC DNA]</scope>
    <source>
        <strain evidence="2">BT325</strain>
    </source>
</reference>
<proteinExistence type="predicted"/>
<evidence type="ECO:0000313" key="2">
    <source>
        <dbReference type="Proteomes" id="UP000620670"/>
    </source>
</evidence>
<sequence>MNSDTPSFDRRGRRNLRTELLERARAWFPNWRPDPDGHDTLMAILDITASLSAEVTQRLNRVPEKSFRGMLHWLGQRGRPGTSARLPVVFSMSERAAPVISTSPILLQADAAGIPVVLETDAPVRIFASRLQAVLAAEPEHDRFYGPFPGLAMLEKPEPGPREWRLLAAVAQGERYVQLDPPEGLVGGMVLMDPQHNKYNVAEANGGLVKLSSELKVALAAGQIFERVTGFSPFDGKQENRQEHKFYIGADALLDVETAAKIKLTGDLPAEAIWFYAAKTAEGQEPNWKRFPLQASSSEGIVLGKGEGEIEKREINGVKMRWLLAVPPEGKPPESQKAAGLKLSINCTEDGPAVAINDGLKAVANTAPITLPRAFYPLGREPRLFDAFYLNWPEAFSKPNAYVQLNFAIGNGFGGPLTALVDGEGDTAIVGSITYDGRLSFMWAANLSGAIQIPFYGLHQPPKLGAAISKLRTDQRVGLGVESDGLLYLSATDGTGVWVWPVELVGAKPAVHETRSLGTPVPGPVISETLIVTGAEEDLILYALCGGRIFFRRIGRKEGAWSPHSMPDGRNVVRLTAFQRAGAELGQWRENDGLVALCEDGSVVWQASPTEDWKTIEGLEISSESPPYLSALLDEQEDRLVCYPIQEKAGEVIEYRLVAVRIGDEPVKSEALPKPVIGQSFAFGQGNAGALEILFAIGTGGGKPQRGTWEPFSGGSLHLRDPEPDISIEQAPLRLRDWLLLPGLSGTVTFTRLPTVLAKVTIWNVANFALAQGALPEGKDIVLRYDETLYLGVSARLPGKGYEFALKSGFTLPKDVKTLDILVFTDPPTGKYKGKGERLNRKEFELDAEDTSTRAGSILRLGQGIAVRYATVAGVEGGIATLDIEVNQATVRYSTAWVDRAEFLLRPTVMVSDSGVFETTPYQQFIVQFTVGGQPVRQTLIMPQSKESGGWRLILNEVWDQPPLGESEASVISLQGPFSTFIPTQAMRNPELSWEYWNGRGWWQIPGVEDGTAYLVREGHVKFCIPEDMAPTDVVGQNGHWIRARLVGGDYGQAIIETRPAPAAEQPPALRPLLGAFAPAGEPTILRDTSAIQAPFVSELTVGYQLCCPKAPDVVMTLDNGAFVDQTAANLTPNARLAVFTPIKDALRRDRQASPETALQDCGCGCKDEAAIAESKRKPGDEAGGMDALAIYLGFDQPLHGALSLLFIVDETEKAGQQPMRVEALVGQVFKTLPIKDETQSLSETGIVSFVCEEETPQAGLFGKALHWLRLRPPVDAQAGKWQPVIRGVYLNGAWAYDRVTRSNEIVGFSDGSQGQVHRLAHGPVLKDTLMLFVREPIGDDDRNDLRDQGVEVEDSIGGVKGAWVRWNSGDLAVAGNSSRIFDFDRTTGTLTFGDGRQGAIPPIGTDNIVAASYLSGGGEAANAIGEWSPLNLISPLRGVEAVVTPQAAAGGSDAQDQATTLRFASANIALRERAVTLGDFVQHARQFSADIAQAKAMQTSKGIEVAVAMRGTEPLPSHAVRRELENRLRSISSPTFAGAQAIAVVKPQPVLLDVSIAVTVEELGQASAAIDAVKDAVRKLLDPATGGVDGLGWPLGVMPREDDVAAVVVRIARVLEIDCISVRRQEGATPRWLDLATVMPQSISVHCAAAEPGAE</sequence>
<gene>
    <name evidence="1" type="ORF">JAO75_17475</name>
</gene>
<accession>A0ABS0Y4F2</accession>
<keyword evidence="2" id="KW-1185">Reference proteome</keyword>